<dbReference type="Gene3D" id="3.40.50.1820">
    <property type="entry name" value="alpha/beta hydrolase"/>
    <property type="match status" value="1"/>
</dbReference>
<name>A0A2I6SA42_9RHOO</name>
<organism evidence="2 3">
    <name type="scientific">Pseudazoarcus pumilus</name>
    <dbReference type="NCBI Taxonomy" id="2067960"/>
    <lineage>
        <taxon>Bacteria</taxon>
        <taxon>Pseudomonadati</taxon>
        <taxon>Pseudomonadota</taxon>
        <taxon>Betaproteobacteria</taxon>
        <taxon>Rhodocyclales</taxon>
        <taxon>Zoogloeaceae</taxon>
        <taxon>Pseudazoarcus</taxon>
    </lineage>
</organism>
<evidence type="ECO:0000313" key="2">
    <source>
        <dbReference type="EMBL" id="AUN96131.1"/>
    </source>
</evidence>
<protein>
    <submittedName>
        <fullName evidence="2">Alpha/beta hydrolase</fullName>
    </submittedName>
</protein>
<keyword evidence="2" id="KW-0378">Hydrolase</keyword>
<dbReference type="PANTHER" id="PTHR43433:SF5">
    <property type="entry name" value="AB HYDROLASE-1 DOMAIN-CONTAINING PROTEIN"/>
    <property type="match status" value="1"/>
</dbReference>
<dbReference type="Proteomes" id="UP000242205">
    <property type="component" value="Chromosome"/>
</dbReference>
<dbReference type="RefSeq" id="WP_102248175.1">
    <property type="nucleotide sequence ID" value="NZ_CP025682.1"/>
</dbReference>
<evidence type="ECO:0000313" key="3">
    <source>
        <dbReference type="Proteomes" id="UP000242205"/>
    </source>
</evidence>
<keyword evidence="3" id="KW-1185">Reference proteome</keyword>
<reference evidence="2 3" key="1">
    <citation type="submission" date="2018-01" db="EMBL/GenBank/DDBJ databases">
        <authorList>
            <person name="Fu G.-Y."/>
        </authorList>
    </citation>
    <scope>NUCLEOTIDE SEQUENCE [LARGE SCALE GENOMIC DNA]</scope>
    <source>
        <strain evidence="2 3">SY39</strain>
    </source>
</reference>
<dbReference type="Pfam" id="PF12697">
    <property type="entry name" value="Abhydrolase_6"/>
    <property type="match status" value="1"/>
</dbReference>
<sequence length="238" mass="25712">MDVVDTGSGPVTIVAVHGIQGTRAAWNALASQLCGEARFVLPNLRGRAAARRGTGVEDYRLECLADDLEEVIRERVSDAPFVLAGWSMGVSVSLEYLSRSGVPRPQGLVLMSGTPTLDRAQWFRERGAALIEEIAEREVRLGLVEAADRDAAAWTWEAIRGTNQTRLLRAITIPTLIIHGRDDADSPWAHAELLAAGLPDARLCGLAGIGHSVLKDATGDVAREVRDFLQSLNLTGKR</sequence>
<accession>A0A2I6SA42</accession>
<dbReference type="SUPFAM" id="SSF53474">
    <property type="entry name" value="alpha/beta-Hydrolases"/>
    <property type="match status" value="1"/>
</dbReference>
<dbReference type="InterPro" id="IPR000073">
    <property type="entry name" value="AB_hydrolase_1"/>
</dbReference>
<evidence type="ECO:0000259" key="1">
    <source>
        <dbReference type="Pfam" id="PF12697"/>
    </source>
</evidence>
<feature type="domain" description="AB hydrolase-1" evidence="1">
    <location>
        <begin position="13"/>
        <end position="223"/>
    </location>
</feature>
<dbReference type="PANTHER" id="PTHR43433">
    <property type="entry name" value="HYDROLASE, ALPHA/BETA FOLD FAMILY PROTEIN"/>
    <property type="match status" value="1"/>
</dbReference>
<dbReference type="InterPro" id="IPR029058">
    <property type="entry name" value="AB_hydrolase_fold"/>
</dbReference>
<dbReference type="InterPro" id="IPR050471">
    <property type="entry name" value="AB_hydrolase"/>
</dbReference>
<dbReference type="OrthoDB" id="8960868at2"/>
<dbReference type="AlphaFoldDB" id="A0A2I6SA42"/>
<dbReference type="GO" id="GO:0016787">
    <property type="term" value="F:hydrolase activity"/>
    <property type="evidence" value="ECO:0007669"/>
    <property type="project" value="UniProtKB-KW"/>
</dbReference>
<dbReference type="EMBL" id="CP025682">
    <property type="protein sequence ID" value="AUN96131.1"/>
    <property type="molecule type" value="Genomic_DNA"/>
</dbReference>
<dbReference type="KEGG" id="atw:C0099_14985"/>
<gene>
    <name evidence="2" type="ORF">C0099_14985</name>
</gene>
<proteinExistence type="predicted"/>